<dbReference type="PANTHER" id="PTHR10746:SF6">
    <property type="entry name" value="LARGE RIBOSOMAL SUBUNIT PROTEIN UL4M"/>
    <property type="match status" value="1"/>
</dbReference>
<dbReference type="Pfam" id="PF00573">
    <property type="entry name" value="Ribosomal_L4"/>
    <property type="match status" value="1"/>
</dbReference>
<comment type="function">
    <text evidence="7">Forms part of the polypeptide exit tunnel.</text>
</comment>
<keyword evidence="5 7" id="KW-0687">Ribonucleoprotein</keyword>
<evidence type="ECO:0000256" key="5">
    <source>
        <dbReference type="ARBA" id="ARBA00023274"/>
    </source>
</evidence>
<dbReference type="GO" id="GO:0006412">
    <property type="term" value="P:translation"/>
    <property type="evidence" value="ECO:0007669"/>
    <property type="project" value="UniProtKB-UniRule"/>
</dbReference>
<dbReference type="PANTHER" id="PTHR10746">
    <property type="entry name" value="50S RIBOSOMAL PROTEIN L4"/>
    <property type="match status" value="1"/>
</dbReference>
<evidence type="ECO:0000313" key="9">
    <source>
        <dbReference type="Proteomes" id="UP000009287"/>
    </source>
</evidence>
<evidence type="ECO:0000256" key="7">
    <source>
        <dbReference type="HAMAP-Rule" id="MF_01328"/>
    </source>
</evidence>
<evidence type="ECO:0000256" key="4">
    <source>
        <dbReference type="ARBA" id="ARBA00022980"/>
    </source>
</evidence>
<comment type="subunit">
    <text evidence="7">Part of the 50S ribosomal subunit.</text>
</comment>
<dbReference type="KEGG" id="cra:CTO_0576"/>
<dbReference type="Proteomes" id="UP000009287">
    <property type="component" value="Chromosome"/>
</dbReference>
<keyword evidence="2 7" id="KW-0699">rRNA-binding</keyword>
<protein>
    <recommendedName>
        <fullName evidence="6 7">Large ribosomal subunit protein uL4</fullName>
    </recommendedName>
</protein>
<reference evidence="8 9" key="1">
    <citation type="journal article" date="2011" name="J. Exp. Med.">
        <title>A live-attenuated chlamydial vaccine protects against trachoma in nonhuman primates.</title>
        <authorList>
            <person name="Kari L."/>
            <person name="Whitmire W.M."/>
            <person name="Olivares-Zavaleta N."/>
            <person name="Goheen M.M."/>
            <person name="Taylor L.D."/>
            <person name="Carlson J.H."/>
            <person name="Sturdevant G.L."/>
            <person name="Lu C."/>
            <person name="Bakios L.E."/>
            <person name="Randall L.B."/>
            <person name="Parnell M.J."/>
            <person name="Zhong G."/>
            <person name="Caldwell H.D."/>
        </authorList>
    </citation>
    <scope>NUCLEOTIDE SEQUENCE [LARGE SCALE GENOMIC DNA]</scope>
    <source>
        <strain evidence="8 9">A2497</strain>
    </source>
</reference>
<evidence type="ECO:0000256" key="1">
    <source>
        <dbReference type="ARBA" id="ARBA00010528"/>
    </source>
</evidence>
<dbReference type="NCBIfam" id="TIGR03953">
    <property type="entry name" value="rplD_bact"/>
    <property type="match status" value="1"/>
</dbReference>
<dbReference type="GO" id="GO:0003735">
    <property type="term" value="F:structural constituent of ribosome"/>
    <property type="evidence" value="ECO:0007669"/>
    <property type="project" value="InterPro"/>
</dbReference>
<evidence type="ECO:0000256" key="3">
    <source>
        <dbReference type="ARBA" id="ARBA00022884"/>
    </source>
</evidence>
<dbReference type="Gene3D" id="3.40.1370.10">
    <property type="match status" value="1"/>
</dbReference>
<evidence type="ECO:0000256" key="2">
    <source>
        <dbReference type="ARBA" id="ARBA00022730"/>
    </source>
</evidence>
<dbReference type="AlphaFoldDB" id="G4NPE4"/>
<accession>G4NPE4</accession>
<gene>
    <name evidence="7" type="primary">rplD</name>
    <name evidence="8" type="ordered locus">CTO_0576</name>
</gene>
<evidence type="ECO:0000256" key="6">
    <source>
        <dbReference type="ARBA" id="ARBA00035244"/>
    </source>
</evidence>
<sequence>MRSRGVEVLMVLLSKFDFSGKESGKFELPDAFFTEGKEQSVKDYLVAIQANKRQWSACTRGRSEVSHSTKKPFRQKGTGNARQGCLAAPQFRGGGIVFGPKPKFDQHIRINKKERRAAIRLLLAQKIQTGKLIVAENSVFVSSLDAPKTKEALRFLKECNVECRGVLFVDGLAHVGSNENLRLSMRNLSAVRGFTYGENISGYDIAAARNIVVSEKALELLVESLVSTTKD</sequence>
<keyword evidence="3 7" id="KW-0694">RNA-binding</keyword>
<name>G4NPE4_CHLT4</name>
<dbReference type="InterPro" id="IPR013005">
    <property type="entry name" value="Ribosomal_uL4-like"/>
</dbReference>
<dbReference type="EMBL" id="CP002401">
    <property type="protein sequence ID" value="AEP35390.1"/>
    <property type="molecule type" value="Genomic_DNA"/>
</dbReference>
<dbReference type="HAMAP" id="MF_01328_B">
    <property type="entry name" value="Ribosomal_uL4_B"/>
    <property type="match status" value="1"/>
</dbReference>
<dbReference type="FunFam" id="3.40.1370.10:FF:000008">
    <property type="entry name" value="50S ribosomal protein L4"/>
    <property type="match status" value="1"/>
</dbReference>
<dbReference type="GO" id="GO:1990904">
    <property type="term" value="C:ribonucleoprotein complex"/>
    <property type="evidence" value="ECO:0007669"/>
    <property type="project" value="UniProtKB-KW"/>
</dbReference>
<dbReference type="PATRIC" id="fig|580047.4.peg.582"/>
<dbReference type="SUPFAM" id="SSF52166">
    <property type="entry name" value="Ribosomal protein L4"/>
    <property type="match status" value="1"/>
</dbReference>
<evidence type="ECO:0000313" key="8">
    <source>
        <dbReference type="EMBL" id="AEP35390.1"/>
    </source>
</evidence>
<comment type="similarity">
    <text evidence="1 7">Belongs to the universal ribosomal protein uL4 family.</text>
</comment>
<dbReference type="InterPro" id="IPR002136">
    <property type="entry name" value="Ribosomal_uL4"/>
</dbReference>
<keyword evidence="4 7" id="KW-0689">Ribosomal protein</keyword>
<dbReference type="GO" id="GO:0019843">
    <property type="term" value="F:rRNA binding"/>
    <property type="evidence" value="ECO:0007669"/>
    <property type="project" value="UniProtKB-UniRule"/>
</dbReference>
<proteinExistence type="inferred from homology"/>
<comment type="function">
    <text evidence="7">One of the primary rRNA binding proteins, this protein initially binds near the 5'-end of the 23S rRNA. It is important during the early stages of 50S assembly. It makes multiple contacts with different domains of the 23S rRNA in the assembled 50S subunit and ribosome.</text>
</comment>
<dbReference type="InterPro" id="IPR023574">
    <property type="entry name" value="Ribosomal_uL4_dom_sf"/>
</dbReference>
<organism evidence="8 9">
    <name type="scientific">Chlamydia trachomatis serovar A (strain A2497)</name>
    <dbReference type="NCBI Taxonomy" id="580047"/>
    <lineage>
        <taxon>Bacteria</taxon>
        <taxon>Pseudomonadati</taxon>
        <taxon>Chlamydiota</taxon>
        <taxon>Chlamydiia</taxon>
        <taxon>Chlamydiales</taxon>
        <taxon>Chlamydiaceae</taxon>
        <taxon>Chlamydia/Chlamydophila group</taxon>
        <taxon>Chlamydia</taxon>
    </lineage>
</organism>
<dbReference type="GO" id="GO:0005840">
    <property type="term" value="C:ribosome"/>
    <property type="evidence" value="ECO:0007669"/>
    <property type="project" value="UniProtKB-KW"/>
</dbReference>